<dbReference type="EMBL" id="JACHMJ010000001">
    <property type="protein sequence ID" value="MBB5845181.1"/>
    <property type="molecule type" value="Genomic_DNA"/>
</dbReference>
<keyword evidence="2" id="KW-1185">Reference proteome</keyword>
<proteinExistence type="predicted"/>
<dbReference type="AlphaFoldDB" id="A0A841ATR7"/>
<protein>
    <recommendedName>
        <fullName evidence="3">DUF885 domain-containing protein</fullName>
    </recommendedName>
</protein>
<dbReference type="Pfam" id="PF05960">
    <property type="entry name" value="DUF885"/>
    <property type="match status" value="1"/>
</dbReference>
<dbReference type="RefSeq" id="WP_184240055.1">
    <property type="nucleotide sequence ID" value="NZ_JACHMJ010000001.1"/>
</dbReference>
<reference evidence="1 2" key="1">
    <citation type="submission" date="2020-08" db="EMBL/GenBank/DDBJ databases">
        <title>Sequencing the genomes of 1000 actinobacteria strains.</title>
        <authorList>
            <person name="Klenk H.-P."/>
        </authorList>
    </citation>
    <scope>NUCLEOTIDE SEQUENCE [LARGE SCALE GENOMIC DNA]</scope>
    <source>
        <strain evidence="1 2">DSM 105784</strain>
    </source>
</reference>
<dbReference type="PANTHER" id="PTHR33361:SF2">
    <property type="entry name" value="DUF885 DOMAIN-CONTAINING PROTEIN"/>
    <property type="match status" value="1"/>
</dbReference>
<evidence type="ECO:0000313" key="2">
    <source>
        <dbReference type="Proteomes" id="UP000536685"/>
    </source>
</evidence>
<dbReference type="Proteomes" id="UP000536685">
    <property type="component" value="Unassembled WGS sequence"/>
</dbReference>
<evidence type="ECO:0008006" key="3">
    <source>
        <dbReference type="Google" id="ProtNLM"/>
    </source>
</evidence>
<gene>
    <name evidence="1" type="ORF">HD599_003504</name>
</gene>
<dbReference type="InterPro" id="IPR010281">
    <property type="entry name" value="DUF885"/>
</dbReference>
<dbReference type="PANTHER" id="PTHR33361">
    <property type="entry name" value="GLR0591 PROTEIN"/>
    <property type="match status" value="1"/>
</dbReference>
<sequence length="544" mass="59551">MTSETIDLLARDFWDWRDATAFRSADDIPRIAHDPLWLPRFSLESVQERRAALGGFVDRWRAIDPADEPVAAQVDYRLIGSAIARAHWELDVIQPWQRDAVFAASQILGPYFDLLLPPAPFSPERQAGLVNALLAVPAQVEVAVANLTAGGAAELAAVAADTLRSIDTDLRASVDALATHVTPDAAARLSAAVGPAASALVSLADWLDENGPGMPALTPVGREGFEWYLRHVALIAQSPAQLVAAAEQEYTRAVAWELAARTRPAPAAVPAATSDAQHAAEARDELAVREFYESRGILSQEGHGHYLTAEVPAYLRGLTWLGVPVDHTDVNRLGEDGTSYMPAPDGELGYFYAANALDPRLGIIHEGTHFQQLVRAWAHERPVRRHYYDSAANEGIAHYNEELMMQAGLFDGDPHSLTIIHNFLRLRALRVVVDVNLAVGEYTFAEGVDQFVRRVPMDAATATDETAMYLGGPGLAMAYLTGKLQLVRLLADASERPGFELRGFHDWVWKNGNLPFSLQRWELLGDDSEIRAIDAAGDWELLGR</sequence>
<accession>A0A841ATR7</accession>
<comment type="caution">
    <text evidence="1">The sequence shown here is derived from an EMBL/GenBank/DDBJ whole genome shotgun (WGS) entry which is preliminary data.</text>
</comment>
<name>A0A841ATR7_9MICO</name>
<organism evidence="1 2">
    <name type="scientific">Conyzicola lurida</name>
    <dbReference type="NCBI Taxonomy" id="1172621"/>
    <lineage>
        <taxon>Bacteria</taxon>
        <taxon>Bacillati</taxon>
        <taxon>Actinomycetota</taxon>
        <taxon>Actinomycetes</taxon>
        <taxon>Micrococcales</taxon>
        <taxon>Microbacteriaceae</taxon>
        <taxon>Conyzicola</taxon>
    </lineage>
</organism>
<evidence type="ECO:0000313" key="1">
    <source>
        <dbReference type="EMBL" id="MBB5845181.1"/>
    </source>
</evidence>